<accession>A0A426XYZ5</accession>
<dbReference type="EMBL" id="AMZH03016261">
    <property type="protein sequence ID" value="RRT44767.1"/>
    <property type="molecule type" value="Genomic_DNA"/>
</dbReference>
<comment type="caution">
    <text evidence="2">The sequence shown here is derived from an EMBL/GenBank/DDBJ whole genome shotgun (WGS) entry which is preliminary data.</text>
</comment>
<evidence type="ECO:0000313" key="2">
    <source>
        <dbReference type="EMBL" id="RRT44767.1"/>
    </source>
</evidence>
<feature type="region of interest" description="Disordered" evidence="1">
    <location>
        <begin position="1"/>
        <end position="43"/>
    </location>
</feature>
<proteinExistence type="predicted"/>
<sequence>MAAEQHKDVEGDNGVKVQDRGLMEKRLPEKDKENIPGHKKPAEEVAERIMRLMTMAWNGEERHTGKTEEKKAGDCVALPTGTALLTRLTKLKHKPELSDAQQFLLVIQTLTVHSTTLPKSPPDSKS</sequence>
<evidence type="ECO:0000256" key="1">
    <source>
        <dbReference type="SAM" id="MobiDB-lite"/>
    </source>
</evidence>
<feature type="compositionally biased region" description="Basic and acidic residues" evidence="1">
    <location>
        <begin position="1"/>
        <end position="10"/>
    </location>
</feature>
<dbReference type="Proteomes" id="UP000287651">
    <property type="component" value="Unassembled WGS sequence"/>
</dbReference>
<reference evidence="2 3" key="1">
    <citation type="journal article" date="2014" name="Agronomy (Basel)">
        <title>A Draft Genome Sequence for Ensete ventricosum, the Drought-Tolerant Tree Against Hunger.</title>
        <authorList>
            <person name="Harrison J."/>
            <person name="Moore K.A."/>
            <person name="Paszkiewicz K."/>
            <person name="Jones T."/>
            <person name="Grant M."/>
            <person name="Ambacheew D."/>
            <person name="Muzemil S."/>
            <person name="Studholme D.J."/>
        </authorList>
    </citation>
    <scope>NUCLEOTIDE SEQUENCE [LARGE SCALE GENOMIC DNA]</scope>
</reference>
<gene>
    <name evidence="2" type="ORF">B296_00050647</name>
</gene>
<organism evidence="2 3">
    <name type="scientific">Ensete ventricosum</name>
    <name type="common">Abyssinian banana</name>
    <name type="synonym">Musa ensete</name>
    <dbReference type="NCBI Taxonomy" id="4639"/>
    <lineage>
        <taxon>Eukaryota</taxon>
        <taxon>Viridiplantae</taxon>
        <taxon>Streptophyta</taxon>
        <taxon>Embryophyta</taxon>
        <taxon>Tracheophyta</taxon>
        <taxon>Spermatophyta</taxon>
        <taxon>Magnoliopsida</taxon>
        <taxon>Liliopsida</taxon>
        <taxon>Zingiberales</taxon>
        <taxon>Musaceae</taxon>
        <taxon>Ensete</taxon>
    </lineage>
</organism>
<protein>
    <submittedName>
        <fullName evidence="2">Uncharacterized protein</fullName>
    </submittedName>
</protein>
<evidence type="ECO:0000313" key="3">
    <source>
        <dbReference type="Proteomes" id="UP000287651"/>
    </source>
</evidence>
<feature type="compositionally biased region" description="Basic and acidic residues" evidence="1">
    <location>
        <begin position="17"/>
        <end position="43"/>
    </location>
</feature>
<name>A0A426XYZ5_ENSVE</name>
<dbReference type="AlphaFoldDB" id="A0A426XYZ5"/>